<evidence type="ECO:0000259" key="3">
    <source>
        <dbReference type="Pfam" id="PF21007"/>
    </source>
</evidence>
<gene>
    <name evidence="4" type="ORF">ABB37_03013</name>
</gene>
<dbReference type="AlphaFoldDB" id="A0A0M9G6M7"/>
<name>A0A0M9G6M7_LEPPY</name>
<feature type="coiled-coil region" evidence="1">
    <location>
        <begin position="589"/>
        <end position="737"/>
    </location>
</feature>
<dbReference type="OrthoDB" id="267504at2759"/>
<feature type="coiled-coil region" evidence="1">
    <location>
        <begin position="330"/>
        <end position="357"/>
    </location>
</feature>
<dbReference type="Pfam" id="PF21007">
    <property type="entry name" value="FBF1"/>
    <property type="match status" value="1"/>
</dbReference>
<feature type="compositionally biased region" description="Polar residues" evidence="2">
    <location>
        <begin position="1"/>
        <end position="16"/>
    </location>
</feature>
<feature type="domain" description="Fas-binding factor 1 C-terminal" evidence="3">
    <location>
        <begin position="436"/>
        <end position="757"/>
    </location>
</feature>
<feature type="region of interest" description="Disordered" evidence="2">
    <location>
        <begin position="226"/>
        <end position="249"/>
    </location>
</feature>
<dbReference type="GeneID" id="26903304"/>
<dbReference type="OMA" id="MMAKRHE"/>
<reference evidence="4 5" key="1">
    <citation type="submission" date="2015-07" db="EMBL/GenBank/DDBJ databases">
        <title>High-quality genome of monoxenous trypanosomatid Leptomonas pyrrhocoris.</title>
        <authorList>
            <person name="Flegontov P."/>
            <person name="Butenko A."/>
            <person name="Firsov S."/>
            <person name="Vlcek C."/>
            <person name="Logacheva M.D."/>
            <person name="Field M."/>
            <person name="Filatov D."/>
            <person name="Flegontova O."/>
            <person name="Gerasimov E."/>
            <person name="Jackson A.P."/>
            <person name="Kelly S."/>
            <person name="Opperdoes F."/>
            <person name="O'Reilly A."/>
            <person name="Votypka J."/>
            <person name="Yurchenko V."/>
            <person name="Lukes J."/>
        </authorList>
    </citation>
    <scope>NUCLEOTIDE SEQUENCE [LARGE SCALE GENOMIC DNA]</scope>
    <source>
        <strain evidence="4">H10</strain>
    </source>
</reference>
<feature type="region of interest" description="Disordered" evidence="2">
    <location>
        <begin position="407"/>
        <end position="429"/>
    </location>
</feature>
<dbReference type="InterPro" id="IPR049390">
    <property type="entry name" value="FBF1_C"/>
</dbReference>
<keyword evidence="5" id="KW-1185">Reference proteome</keyword>
<evidence type="ECO:0000313" key="5">
    <source>
        <dbReference type="Proteomes" id="UP000037923"/>
    </source>
</evidence>
<feature type="compositionally biased region" description="Acidic residues" evidence="2">
    <location>
        <begin position="102"/>
        <end position="112"/>
    </location>
</feature>
<keyword evidence="1" id="KW-0175">Coiled coil</keyword>
<evidence type="ECO:0000256" key="2">
    <source>
        <dbReference type="SAM" id="MobiDB-lite"/>
    </source>
</evidence>
<comment type="caution">
    <text evidence="4">The sequence shown here is derived from an EMBL/GenBank/DDBJ whole genome shotgun (WGS) entry which is preliminary data.</text>
</comment>
<dbReference type="EMBL" id="LGTL01000004">
    <property type="protein sequence ID" value="KPA83366.1"/>
    <property type="molecule type" value="Genomic_DNA"/>
</dbReference>
<protein>
    <recommendedName>
        <fullName evidence="3">Fas-binding factor 1 C-terminal domain-containing protein</fullName>
    </recommendedName>
</protein>
<evidence type="ECO:0000313" key="4">
    <source>
        <dbReference type="EMBL" id="KPA83366.1"/>
    </source>
</evidence>
<proteinExistence type="predicted"/>
<accession>A0A0M9G6M7</accession>
<dbReference type="Proteomes" id="UP000037923">
    <property type="component" value="Unassembled WGS sequence"/>
</dbReference>
<dbReference type="RefSeq" id="XP_015661805.1">
    <property type="nucleotide sequence ID" value="XM_015800203.1"/>
</dbReference>
<sequence>MSSLQNAPSLSPTTRKGFSYSVVEDDDDYIGPVETVKEMQPPPRSTSKPKKRTKDRSAKEAKKKKDPVPSSGDDEPVYISSSVKESSGTRKEALDPNTTEEGYADDFEDSVDSADSIPPVESPLPARALPPAPTSSKALMADVVAEEKRLYATVEEQLRLEKEEVASRIAKWEADQAQRANEMRRREEELKRQLLSQQQREEEMKQRLSALVEEKVSERVAAAAVAREAAAPKPAKRVDPVTAEGEEEEVLDDGVAAAAEGAGVAKTELQRRRRREHERAIGLRRAEEEEAAHSLFQRLAQDVREVFHELNLSVVAAEKERLIKDERYRRERELKDRREEMSRAEKLEKELKEREEREAKYWVTAEQRDEKFRAVLEERLNKDEEEREARLKRDLEDRATRLRNERELRDEMDKMEKERRSNAEAETRRHDNVILEAQLGEMKAQYRAQIEEVRRQMEADSARKEELQKAELAMMAKRHEAALDQLQHQYAHQLAALEAHTGNTSRIEALVESMQEQMEATKAMNERLMTERLATLQQKERQLEDQRAVLDAMTADSKTTQETLASERARVAGLYAKFELALAAFSKNSEEDRRTLREAQAHYDTLRQQAEKDRRLMLNEVAQERKMLEQQFEEFLAKKMEAMAELQAERVAIARERSEASMVRERQNRDETDLLKALHSREEEYKRKLESIESDREAALHMKEEHNRLHSAAVAERQALQQEREKFELEKRELLGRFETIRKRAEDAAASQERLQTRFLGERAEGYDDALVAGALRGEPLVCSAASRLQMDLARQRAVLQNIS</sequence>
<feature type="region of interest" description="Disordered" evidence="2">
    <location>
        <begin position="1"/>
        <end position="134"/>
    </location>
</feature>
<dbReference type="VEuPathDB" id="TriTrypDB:LpyrH10_04_5630"/>
<feature type="coiled-coil region" evidence="1">
    <location>
        <begin position="144"/>
        <end position="214"/>
    </location>
</feature>
<organism evidence="4 5">
    <name type="scientific">Leptomonas pyrrhocoris</name>
    <name type="common">Firebug parasite</name>
    <dbReference type="NCBI Taxonomy" id="157538"/>
    <lineage>
        <taxon>Eukaryota</taxon>
        <taxon>Discoba</taxon>
        <taxon>Euglenozoa</taxon>
        <taxon>Kinetoplastea</taxon>
        <taxon>Metakinetoplastina</taxon>
        <taxon>Trypanosomatida</taxon>
        <taxon>Trypanosomatidae</taxon>
        <taxon>Leishmaniinae</taxon>
        <taxon>Leptomonas</taxon>
    </lineage>
</organism>
<evidence type="ECO:0000256" key="1">
    <source>
        <dbReference type="SAM" id="Coils"/>
    </source>
</evidence>